<dbReference type="InterPro" id="IPR050713">
    <property type="entry name" value="RTP_Phos/Ushers"/>
</dbReference>
<reference evidence="3" key="2">
    <citation type="journal article" date="2016" name="Sci. Rep.">
        <title>Dictyocaulus viviparus genome, variome and transcriptome elucidate lungworm biology and support future intervention.</title>
        <authorList>
            <person name="McNulty S.N."/>
            <person name="Strube C."/>
            <person name="Rosa B.A."/>
            <person name="Martin J.C."/>
            <person name="Tyagi R."/>
            <person name="Choi Y.J."/>
            <person name="Wang Q."/>
            <person name="Hallsworth Pepin K."/>
            <person name="Zhang X."/>
            <person name="Ozersky P."/>
            <person name="Wilson R.K."/>
            <person name="Sternberg P.W."/>
            <person name="Gasser R.B."/>
            <person name="Mitreva M."/>
        </authorList>
    </citation>
    <scope>NUCLEOTIDE SEQUENCE [LARGE SCALE GENOMIC DNA]</scope>
    <source>
        <strain evidence="3">HannoverDv2000</strain>
    </source>
</reference>
<sequence length="215" mass="24091">MVVLPFILFYTSKNYGEKEYTLTSSHEKHTVMALTPDTTYAFRVAAISARGQGEFSEPVLATTMQSAPTEAPYLLNVTAVSPTSLHVIWTTPNASENIVQYCIRYRVVTTENETSIDVNSSYEDDEAPSTNPPIWNNVHVNATNKMMNITGLLPFTVYEITVVAVTMHGFGPESNHIRRRTQDDGDNDHFLPVKKNYNLSYDKGAQIKFNMLSSI</sequence>
<evidence type="ECO:0000259" key="1">
    <source>
        <dbReference type="PROSITE" id="PS50853"/>
    </source>
</evidence>
<dbReference type="InterPro" id="IPR036116">
    <property type="entry name" value="FN3_sf"/>
</dbReference>
<feature type="domain" description="Fibronectin type-III" evidence="1">
    <location>
        <begin position="71"/>
        <end position="184"/>
    </location>
</feature>
<organism evidence="2 3">
    <name type="scientific">Dictyocaulus viviparus</name>
    <name type="common">Bovine lungworm</name>
    <dbReference type="NCBI Taxonomy" id="29172"/>
    <lineage>
        <taxon>Eukaryota</taxon>
        <taxon>Metazoa</taxon>
        <taxon>Ecdysozoa</taxon>
        <taxon>Nematoda</taxon>
        <taxon>Chromadorea</taxon>
        <taxon>Rhabditida</taxon>
        <taxon>Rhabditina</taxon>
        <taxon>Rhabditomorpha</taxon>
        <taxon>Strongyloidea</taxon>
        <taxon>Metastrongylidae</taxon>
        <taxon>Dictyocaulus</taxon>
    </lineage>
</organism>
<dbReference type="InterPro" id="IPR003961">
    <property type="entry name" value="FN3_dom"/>
</dbReference>
<reference evidence="2 3" key="1">
    <citation type="submission" date="2013-11" db="EMBL/GenBank/DDBJ databases">
        <title>Draft genome of the bovine lungworm Dictyocaulus viviparus.</title>
        <authorList>
            <person name="Mitreva M."/>
        </authorList>
    </citation>
    <scope>NUCLEOTIDE SEQUENCE [LARGE SCALE GENOMIC DNA]</scope>
    <source>
        <strain evidence="2 3">HannoverDv2000</strain>
    </source>
</reference>
<evidence type="ECO:0000313" key="3">
    <source>
        <dbReference type="Proteomes" id="UP000053766"/>
    </source>
</evidence>
<dbReference type="SMART" id="SM00060">
    <property type="entry name" value="FN3"/>
    <property type="match status" value="2"/>
</dbReference>
<proteinExistence type="predicted"/>
<dbReference type="SUPFAM" id="SSF49265">
    <property type="entry name" value="Fibronectin type III"/>
    <property type="match status" value="1"/>
</dbReference>
<accession>A0A0D8Y6X0</accession>
<gene>
    <name evidence="2" type="ORF">DICVIV_01838</name>
</gene>
<dbReference type="InterPro" id="IPR013783">
    <property type="entry name" value="Ig-like_fold"/>
</dbReference>
<dbReference type="AlphaFoldDB" id="A0A0D8Y6X0"/>
<protein>
    <submittedName>
        <fullName evidence="2">Fibronectin type III domain protein</fullName>
    </submittedName>
</protein>
<dbReference type="PANTHER" id="PTHR46957:SF3">
    <property type="entry name" value="CYTOKINE RECEPTOR"/>
    <property type="match status" value="1"/>
</dbReference>
<dbReference type="Pfam" id="PF00041">
    <property type="entry name" value="fn3"/>
    <property type="match status" value="2"/>
</dbReference>
<dbReference type="GO" id="GO:0016020">
    <property type="term" value="C:membrane"/>
    <property type="evidence" value="ECO:0007669"/>
    <property type="project" value="UniProtKB-SubCell"/>
</dbReference>
<dbReference type="PROSITE" id="PS50853">
    <property type="entry name" value="FN3"/>
    <property type="match status" value="2"/>
</dbReference>
<dbReference type="OrthoDB" id="6138780at2759"/>
<feature type="domain" description="Fibronectin type-III" evidence="1">
    <location>
        <begin position="1"/>
        <end position="66"/>
    </location>
</feature>
<dbReference type="CDD" id="cd00063">
    <property type="entry name" value="FN3"/>
    <property type="match status" value="2"/>
</dbReference>
<dbReference type="Proteomes" id="UP000053766">
    <property type="component" value="Unassembled WGS sequence"/>
</dbReference>
<dbReference type="EMBL" id="KN716173">
    <property type="protein sequence ID" value="KJH51947.1"/>
    <property type="molecule type" value="Genomic_DNA"/>
</dbReference>
<name>A0A0D8Y6X0_DICVI</name>
<keyword evidence="3" id="KW-1185">Reference proteome</keyword>
<dbReference type="STRING" id="29172.A0A0D8Y6X0"/>
<evidence type="ECO:0000313" key="2">
    <source>
        <dbReference type="EMBL" id="KJH51947.1"/>
    </source>
</evidence>
<dbReference type="Gene3D" id="2.60.40.10">
    <property type="entry name" value="Immunoglobulins"/>
    <property type="match status" value="2"/>
</dbReference>
<dbReference type="PANTHER" id="PTHR46957">
    <property type="entry name" value="CYTOKINE RECEPTOR"/>
    <property type="match status" value="1"/>
</dbReference>